<keyword evidence="4 10" id="KW-0812">Transmembrane</keyword>
<evidence type="ECO:0000256" key="3">
    <source>
        <dbReference type="ARBA" id="ARBA00008691"/>
    </source>
</evidence>
<dbReference type="Gene3D" id="1.20.140.150">
    <property type="match status" value="1"/>
</dbReference>
<evidence type="ECO:0000313" key="12">
    <source>
        <dbReference type="Proteomes" id="UP000694396"/>
    </source>
</evidence>
<accession>A0A8C3RFM2</accession>
<comment type="similarity">
    <text evidence="3">Belongs to the TMEM47 family.</text>
</comment>
<evidence type="ECO:0000256" key="2">
    <source>
        <dbReference type="ARBA" id="ARBA00004536"/>
    </source>
</evidence>
<dbReference type="Ensembl" id="ENSCRFT00000020874.1">
    <property type="protein sequence ID" value="ENSCRFP00000020199.1"/>
    <property type="gene ID" value="ENSCRFG00000015069.1"/>
</dbReference>
<evidence type="ECO:0000256" key="1">
    <source>
        <dbReference type="ARBA" id="ARBA00004141"/>
    </source>
</evidence>
<proteinExistence type="inferred from homology"/>
<dbReference type="GO" id="GO:0016020">
    <property type="term" value="C:membrane"/>
    <property type="evidence" value="ECO:0007669"/>
    <property type="project" value="UniProtKB-SubCell"/>
</dbReference>
<dbReference type="AlphaFoldDB" id="A0A8C3RFM2"/>
<name>A0A8C3RFM2_9PASS</name>
<keyword evidence="12" id="KW-1185">Reference proteome</keyword>
<dbReference type="Proteomes" id="UP000694396">
    <property type="component" value="Unplaced"/>
</dbReference>
<reference evidence="11" key="1">
    <citation type="submission" date="2025-08" db="UniProtKB">
        <authorList>
            <consortium name="Ensembl"/>
        </authorList>
    </citation>
    <scope>IDENTIFICATION</scope>
</reference>
<evidence type="ECO:0000256" key="7">
    <source>
        <dbReference type="ARBA" id="ARBA00023136"/>
    </source>
</evidence>
<evidence type="ECO:0000313" key="11">
    <source>
        <dbReference type="Ensembl" id="ENSCRFP00000020199.1"/>
    </source>
</evidence>
<feature type="transmembrane region" description="Helical" evidence="10">
    <location>
        <begin position="21"/>
        <end position="44"/>
    </location>
</feature>
<dbReference type="PANTHER" id="PTHR14399">
    <property type="entry name" value="P53-INDUCED PROTEIN RELATED"/>
    <property type="match status" value="1"/>
</dbReference>
<keyword evidence="5" id="KW-0965">Cell junction</keyword>
<evidence type="ECO:0000256" key="4">
    <source>
        <dbReference type="ARBA" id="ARBA00022692"/>
    </source>
</evidence>
<dbReference type="InterPro" id="IPR015664">
    <property type="entry name" value="P53_induced"/>
</dbReference>
<evidence type="ECO:0000256" key="8">
    <source>
        <dbReference type="ARBA" id="ARBA00039383"/>
    </source>
</evidence>
<dbReference type="PANTHER" id="PTHR14399:SF3">
    <property type="entry name" value="TRANSMEMBRANE PROTEIN 47"/>
    <property type="match status" value="1"/>
</dbReference>
<sequence>MASAGSGMEEVRVSVLTPLKLVGLVCIFLALCLDLGAVLSPAWVTADHQYYLSLWESCRKPGNLDSWLCESTLHSDWQIATLALLLGGAAIILIAFLVGLISICVGSRRRFYRPVAVMLFAAVWMFQILLRLSSRGLPSACHSHLHWSQQLKPLLIAHNEEDDRTFGMYLKKPLRRI</sequence>
<feature type="transmembrane region" description="Helical" evidence="10">
    <location>
        <begin position="77"/>
        <end position="104"/>
    </location>
</feature>
<keyword evidence="6 10" id="KW-1133">Transmembrane helix</keyword>
<protein>
    <recommendedName>
        <fullName evidence="8">Transmembrane protein 47</fullName>
    </recommendedName>
    <alternativeName>
        <fullName evidence="9">Transmembrane 4 superfamily member 10</fullName>
    </alternativeName>
</protein>
<keyword evidence="7 10" id="KW-0472">Membrane</keyword>
<reference evidence="11" key="2">
    <citation type="submission" date="2025-09" db="UniProtKB">
        <authorList>
            <consortium name="Ensembl"/>
        </authorList>
    </citation>
    <scope>IDENTIFICATION</scope>
</reference>
<evidence type="ECO:0000256" key="9">
    <source>
        <dbReference type="ARBA" id="ARBA00041506"/>
    </source>
</evidence>
<comment type="subcellular location">
    <subcellularLocation>
        <location evidence="2">Cell junction</location>
        <location evidence="2">Adherens junction</location>
    </subcellularLocation>
    <subcellularLocation>
        <location evidence="1">Membrane</location>
        <topology evidence="1">Multi-pass membrane protein</topology>
    </subcellularLocation>
</comment>
<feature type="transmembrane region" description="Helical" evidence="10">
    <location>
        <begin position="111"/>
        <end position="130"/>
    </location>
</feature>
<organism evidence="11 12">
    <name type="scientific">Cyanoderma ruficeps</name>
    <name type="common">rufous-capped babbler</name>
    <dbReference type="NCBI Taxonomy" id="181631"/>
    <lineage>
        <taxon>Eukaryota</taxon>
        <taxon>Metazoa</taxon>
        <taxon>Chordata</taxon>
        <taxon>Craniata</taxon>
        <taxon>Vertebrata</taxon>
        <taxon>Euteleostomi</taxon>
        <taxon>Archelosauria</taxon>
        <taxon>Archosauria</taxon>
        <taxon>Dinosauria</taxon>
        <taxon>Saurischia</taxon>
        <taxon>Theropoda</taxon>
        <taxon>Coelurosauria</taxon>
        <taxon>Aves</taxon>
        <taxon>Neognathae</taxon>
        <taxon>Neoaves</taxon>
        <taxon>Telluraves</taxon>
        <taxon>Australaves</taxon>
        <taxon>Passeriformes</taxon>
        <taxon>Sylvioidea</taxon>
        <taxon>Timaliidae</taxon>
        <taxon>Cyanoderma</taxon>
    </lineage>
</organism>
<evidence type="ECO:0000256" key="5">
    <source>
        <dbReference type="ARBA" id="ARBA00022949"/>
    </source>
</evidence>
<dbReference type="GO" id="GO:0005912">
    <property type="term" value="C:adherens junction"/>
    <property type="evidence" value="ECO:0007669"/>
    <property type="project" value="UniProtKB-SubCell"/>
</dbReference>
<evidence type="ECO:0000256" key="10">
    <source>
        <dbReference type="SAM" id="Phobius"/>
    </source>
</evidence>
<dbReference type="GO" id="GO:0098609">
    <property type="term" value="P:cell-cell adhesion"/>
    <property type="evidence" value="ECO:0007669"/>
    <property type="project" value="TreeGrafter"/>
</dbReference>
<evidence type="ECO:0000256" key="6">
    <source>
        <dbReference type="ARBA" id="ARBA00022989"/>
    </source>
</evidence>